<dbReference type="Gene3D" id="2.115.10.20">
    <property type="entry name" value="Glycosyl hydrolase domain, family 43"/>
    <property type="match status" value="1"/>
</dbReference>
<proteinExistence type="inferred from homology"/>
<dbReference type="CDD" id="cd18622">
    <property type="entry name" value="GH32_Inu-like"/>
    <property type="match status" value="1"/>
</dbReference>
<dbReference type="SUPFAM" id="SSF75005">
    <property type="entry name" value="Arabinanase/levansucrase/invertase"/>
    <property type="match status" value="1"/>
</dbReference>
<dbReference type="SMART" id="SM00640">
    <property type="entry name" value="Glyco_32"/>
    <property type="match status" value="1"/>
</dbReference>
<dbReference type="InterPro" id="IPR001362">
    <property type="entry name" value="Glyco_hydro_32"/>
</dbReference>
<evidence type="ECO:0000259" key="7">
    <source>
        <dbReference type="Pfam" id="PF00251"/>
    </source>
</evidence>
<dbReference type="SUPFAM" id="SSF49899">
    <property type="entry name" value="Concanavalin A-like lectins/glucanases"/>
    <property type="match status" value="1"/>
</dbReference>
<dbReference type="GO" id="GO:0005987">
    <property type="term" value="P:sucrose catabolic process"/>
    <property type="evidence" value="ECO:0007669"/>
    <property type="project" value="TreeGrafter"/>
</dbReference>
<evidence type="ECO:0000313" key="10">
    <source>
        <dbReference type="Proteomes" id="UP000182334"/>
    </source>
</evidence>
<evidence type="ECO:0000313" key="9">
    <source>
        <dbReference type="EMBL" id="SGZ56329.1"/>
    </source>
</evidence>
<evidence type="ECO:0000256" key="2">
    <source>
        <dbReference type="ARBA" id="ARBA00022729"/>
    </source>
</evidence>
<dbReference type="FunFam" id="2.115.10.20:FF:000002">
    <property type="entry name" value="Invertase 2"/>
    <property type="match status" value="1"/>
</dbReference>
<dbReference type="Pfam" id="PF08244">
    <property type="entry name" value="Glyco_hydro_32C"/>
    <property type="match status" value="1"/>
</dbReference>
<feature type="domain" description="Glycosyl hydrolase family 32 N-terminal" evidence="7">
    <location>
        <begin position="21"/>
        <end position="322"/>
    </location>
</feature>
<keyword evidence="3 6" id="KW-0378">Hydrolase</keyword>
<evidence type="ECO:0000259" key="8">
    <source>
        <dbReference type="Pfam" id="PF08244"/>
    </source>
</evidence>
<dbReference type="STRING" id="45354.A0A1L0BYA0"/>
<dbReference type="Proteomes" id="UP000182334">
    <property type="component" value="Chromosome V"/>
</dbReference>
<protein>
    <submittedName>
        <fullName evidence="9">CIC11C00000003527</fullName>
    </submittedName>
</protein>
<feature type="domain" description="Glycosyl hydrolase family 32 C-terminal" evidence="8">
    <location>
        <begin position="359"/>
        <end position="486"/>
    </location>
</feature>
<dbReference type="InterPro" id="IPR013320">
    <property type="entry name" value="ConA-like_dom_sf"/>
</dbReference>
<accession>A0A1L0BYA0</accession>
<dbReference type="InterPro" id="IPR018053">
    <property type="entry name" value="Glyco_hydro_32_AS"/>
</dbReference>
<dbReference type="AlphaFoldDB" id="A0A1L0BYA0"/>
<dbReference type="GO" id="GO:0005576">
    <property type="term" value="C:extracellular region"/>
    <property type="evidence" value="ECO:0007669"/>
    <property type="project" value="UniProtKB-ARBA"/>
</dbReference>
<dbReference type="GO" id="GO:0000324">
    <property type="term" value="C:fungal-type vacuole"/>
    <property type="evidence" value="ECO:0007669"/>
    <property type="project" value="TreeGrafter"/>
</dbReference>
<evidence type="ECO:0000256" key="5">
    <source>
        <dbReference type="ARBA" id="ARBA00023295"/>
    </source>
</evidence>
<dbReference type="Gene3D" id="2.60.120.560">
    <property type="entry name" value="Exo-inulinase, domain 1"/>
    <property type="match status" value="1"/>
</dbReference>
<reference evidence="9 10" key="1">
    <citation type="submission" date="2016-10" db="EMBL/GenBank/DDBJ databases">
        <authorList>
            <person name="de Groot N.N."/>
        </authorList>
    </citation>
    <scope>NUCLEOTIDE SEQUENCE [LARGE SCALE GENOMIC DNA]</scope>
    <source>
        <strain evidence="9 10">CBS 141442</strain>
    </source>
</reference>
<evidence type="ECO:0000256" key="3">
    <source>
        <dbReference type="ARBA" id="ARBA00022801"/>
    </source>
</evidence>
<name>A0A1L0BYA0_9ASCO</name>
<keyword evidence="2" id="KW-0732">Signal</keyword>
<gene>
    <name evidence="9" type="ORF">SAMEA4029010_CIC11G00000003527</name>
</gene>
<keyword evidence="5 6" id="KW-0326">Glycosidase</keyword>
<dbReference type="GO" id="GO:0004575">
    <property type="term" value="F:sucrose alpha-glucosidase activity"/>
    <property type="evidence" value="ECO:0007669"/>
    <property type="project" value="TreeGrafter"/>
</dbReference>
<keyword evidence="4" id="KW-0325">Glycoprotein</keyword>
<dbReference type="PANTHER" id="PTHR42800:SF4">
    <property type="entry name" value="INVERTASE 2"/>
    <property type="match status" value="1"/>
</dbReference>
<dbReference type="InterPro" id="IPR013148">
    <property type="entry name" value="Glyco_hydro_32_N"/>
</dbReference>
<evidence type="ECO:0000256" key="1">
    <source>
        <dbReference type="ARBA" id="ARBA00009902"/>
    </source>
</evidence>
<evidence type="ECO:0000256" key="4">
    <source>
        <dbReference type="ARBA" id="ARBA00023180"/>
    </source>
</evidence>
<organism evidence="9 10">
    <name type="scientific">Sungouiella intermedia</name>
    <dbReference type="NCBI Taxonomy" id="45354"/>
    <lineage>
        <taxon>Eukaryota</taxon>
        <taxon>Fungi</taxon>
        <taxon>Dikarya</taxon>
        <taxon>Ascomycota</taxon>
        <taxon>Saccharomycotina</taxon>
        <taxon>Pichiomycetes</taxon>
        <taxon>Metschnikowiaceae</taxon>
        <taxon>Sungouiella</taxon>
    </lineage>
</organism>
<dbReference type="PANTHER" id="PTHR42800">
    <property type="entry name" value="EXOINULINASE INUD (AFU_ORTHOLOGUE AFUA_5G00480)"/>
    <property type="match status" value="1"/>
</dbReference>
<evidence type="ECO:0000256" key="6">
    <source>
        <dbReference type="RuleBase" id="RU362110"/>
    </source>
</evidence>
<dbReference type="InterPro" id="IPR013189">
    <property type="entry name" value="Glyco_hydro_32_C"/>
</dbReference>
<dbReference type="InterPro" id="IPR023296">
    <property type="entry name" value="Glyco_hydro_beta-prop_sf"/>
</dbReference>
<keyword evidence="10" id="KW-1185">Reference proteome</keyword>
<comment type="similarity">
    <text evidence="1 6">Belongs to the glycosyl hydrolase 32 family.</text>
</comment>
<dbReference type="PROSITE" id="PS00609">
    <property type="entry name" value="GLYCOSYL_HYDROL_F32"/>
    <property type="match status" value="1"/>
</dbReference>
<dbReference type="OrthoDB" id="202537at2759"/>
<dbReference type="EMBL" id="LT635760">
    <property type="protein sequence ID" value="SGZ56329.1"/>
    <property type="molecule type" value="Genomic_DNA"/>
</dbReference>
<sequence length="513" mass="57851">MIVKERQLSTTSDDVNRPLIHYTPNYGWMNDPNGLFYDKKAAVWHMYYQYNPNDTVWGLPLYWGHATSKDLSVWEDQVPAIGPDNDNDGIFSGSIVVDHNNTTGFFDDSIHPDQRVVAIYTLHTSEKQTQDLAYSLDGGYTFTKYSGNPVLDVNSTQFRDPKVFWHEPTNQWIMVLAKSQEFKIQIFGSIDLKSWSLHSNFSSGLYGFQYECPGLVEVPIENSTETKWVMFLAINPGMPLGGSANQYFVGHFDGFTFVPDDTQTRLQDWGKDYYAFQAFSDVPKEMGVLGLAWASNWQYANKVPTSGWRSSMSVARNHTLKNIAINPETKVLSLVQKPVLGSTVQKTNLIDQDFCIFGKNTLVNATASQSGVFEIDFTFKVHKTTELQKTLELEIISNTKDGKTESIRTGFDVDGGSFYVDRGIDNAFNKNPFFTDKTSAYVDPMEYDDSGLPIYKFYAIVDKNILEVYLNDGAATLTNTFFMSDGFTPESVVLSSTCSSTFEVKSEINELTI</sequence>
<dbReference type="Pfam" id="PF00251">
    <property type="entry name" value="Glyco_hydro_32N"/>
    <property type="match status" value="1"/>
</dbReference>